<keyword evidence="1" id="KW-0732">Signal</keyword>
<accession>A0A6B3LYU8</accession>
<organism evidence="2 3">
    <name type="scientific">Pontibacter burrus</name>
    <dbReference type="NCBI Taxonomy" id="2704466"/>
    <lineage>
        <taxon>Bacteria</taxon>
        <taxon>Pseudomonadati</taxon>
        <taxon>Bacteroidota</taxon>
        <taxon>Cytophagia</taxon>
        <taxon>Cytophagales</taxon>
        <taxon>Hymenobacteraceae</taxon>
        <taxon>Pontibacter</taxon>
    </lineage>
</organism>
<evidence type="ECO:0008006" key="4">
    <source>
        <dbReference type="Google" id="ProtNLM"/>
    </source>
</evidence>
<sequence length="440" mass="49344">MQKKFYAFTLLYFVSVAVFAQSKINITANIPDAKFFLLRETDNAEVAELGVGSIELKLEKDAKNRIKIVKDGYEPLIKEYPRTVKWEKEQKVALENRMVDISVEPYDAEIFVDGRMIGTKRTNLIVGKGKFLTVEIKKTGFAPITKVYYNSPDREVPPAKDFFELKDRQVRLEVAPADAAILVNGVAKGRGNSDITVPVGECVTVTVNREGFADVTQVFCNKPDTDPAPPVRYRAALEDRLVKLTTAPADANIEVNGKIVGVGKYDLKVPKNACIELRVVKDGFIRYVKNYCNQNNMQEPPLTEFVEMVADEAYNSSISTDMANVRITIPVNKAMNPEDAWRTLSSIITRSFDVLETVDYNTGYLTTAWQVQNFNGMSTIRTRVIISSGGSSDGLTYVVKLVSQRADGVTSVKEDQLFTDWERLLKRYGSIVEELQARLQ</sequence>
<dbReference type="RefSeq" id="WP_163915535.1">
    <property type="nucleotide sequence ID" value="NZ_JAAGWD010000005.1"/>
</dbReference>
<feature type="chain" id="PRO_5025644917" description="PEGA domain-containing protein" evidence="1">
    <location>
        <begin position="21"/>
        <end position="440"/>
    </location>
</feature>
<dbReference type="AlphaFoldDB" id="A0A6B3LYU8"/>
<evidence type="ECO:0000313" key="2">
    <source>
        <dbReference type="EMBL" id="NEM98654.1"/>
    </source>
</evidence>
<evidence type="ECO:0000313" key="3">
    <source>
        <dbReference type="Proteomes" id="UP000474777"/>
    </source>
</evidence>
<dbReference type="Proteomes" id="UP000474777">
    <property type="component" value="Unassembled WGS sequence"/>
</dbReference>
<dbReference type="EMBL" id="JAAGWD010000005">
    <property type="protein sequence ID" value="NEM98654.1"/>
    <property type="molecule type" value="Genomic_DNA"/>
</dbReference>
<feature type="signal peptide" evidence="1">
    <location>
        <begin position="1"/>
        <end position="20"/>
    </location>
</feature>
<protein>
    <recommendedName>
        <fullName evidence="4">PEGA domain-containing protein</fullName>
    </recommendedName>
</protein>
<proteinExistence type="predicted"/>
<name>A0A6B3LYU8_9BACT</name>
<keyword evidence="3" id="KW-1185">Reference proteome</keyword>
<gene>
    <name evidence="2" type="ORF">GXP69_13190</name>
</gene>
<reference evidence="2 3" key="1">
    <citation type="submission" date="2020-02" db="EMBL/GenBank/DDBJ databases">
        <authorList>
            <person name="Kim M.K."/>
        </authorList>
    </citation>
    <scope>NUCLEOTIDE SEQUENCE [LARGE SCALE GENOMIC DNA]</scope>
    <source>
        <strain evidence="2 3">BT327</strain>
    </source>
</reference>
<comment type="caution">
    <text evidence="2">The sequence shown here is derived from an EMBL/GenBank/DDBJ whole genome shotgun (WGS) entry which is preliminary data.</text>
</comment>
<evidence type="ECO:0000256" key="1">
    <source>
        <dbReference type="SAM" id="SignalP"/>
    </source>
</evidence>